<dbReference type="AlphaFoldDB" id="A0AAW1HRF0"/>
<dbReference type="InterPro" id="IPR045191">
    <property type="entry name" value="MBR1/2-like"/>
</dbReference>
<evidence type="ECO:0000256" key="4">
    <source>
        <dbReference type="ARBA" id="ARBA00022723"/>
    </source>
</evidence>
<keyword evidence="4" id="KW-0479">Metal-binding</keyword>
<protein>
    <recommendedName>
        <fullName evidence="2">RING-type E3 ubiquitin transferase</fullName>
        <ecNumber evidence="2">2.3.2.27</ecNumber>
    </recommendedName>
</protein>
<evidence type="ECO:0000256" key="1">
    <source>
        <dbReference type="ARBA" id="ARBA00000900"/>
    </source>
</evidence>
<evidence type="ECO:0000256" key="6">
    <source>
        <dbReference type="ARBA" id="ARBA00022786"/>
    </source>
</evidence>
<dbReference type="Gene3D" id="3.30.40.10">
    <property type="entry name" value="Zinc/RING finger domain, C3HC4 (zinc finger)"/>
    <property type="match status" value="1"/>
</dbReference>
<keyword evidence="6" id="KW-0833">Ubl conjugation pathway</keyword>
<evidence type="ECO:0000259" key="9">
    <source>
        <dbReference type="PROSITE" id="PS50089"/>
    </source>
</evidence>
<evidence type="ECO:0000256" key="5">
    <source>
        <dbReference type="ARBA" id="ARBA00022771"/>
    </source>
</evidence>
<dbReference type="PANTHER" id="PTHR22937">
    <property type="entry name" value="E3 UBIQUITIN-PROTEIN LIGASE RNF165"/>
    <property type="match status" value="1"/>
</dbReference>
<proteinExistence type="predicted"/>
<dbReference type="InterPro" id="IPR013083">
    <property type="entry name" value="Znf_RING/FYVE/PHD"/>
</dbReference>
<dbReference type="EC" id="2.3.2.27" evidence="2"/>
<keyword evidence="5 8" id="KW-0863">Zinc-finger</keyword>
<evidence type="ECO:0000256" key="2">
    <source>
        <dbReference type="ARBA" id="ARBA00012483"/>
    </source>
</evidence>
<comment type="caution">
    <text evidence="10">The sequence shown here is derived from an EMBL/GenBank/DDBJ whole genome shotgun (WGS) entry which is preliminary data.</text>
</comment>
<dbReference type="Proteomes" id="UP001443914">
    <property type="component" value="Unassembled WGS sequence"/>
</dbReference>
<keyword evidence="11" id="KW-1185">Reference proteome</keyword>
<evidence type="ECO:0000256" key="8">
    <source>
        <dbReference type="PROSITE-ProRule" id="PRU00175"/>
    </source>
</evidence>
<reference evidence="10" key="1">
    <citation type="submission" date="2024-03" db="EMBL/GenBank/DDBJ databases">
        <title>WGS assembly of Saponaria officinalis var. Norfolk2.</title>
        <authorList>
            <person name="Jenkins J."/>
            <person name="Shu S."/>
            <person name="Grimwood J."/>
            <person name="Barry K."/>
            <person name="Goodstein D."/>
            <person name="Schmutz J."/>
            <person name="Leebens-Mack J."/>
            <person name="Osbourn A."/>
        </authorList>
    </citation>
    <scope>NUCLEOTIDE SEQUENCE [LARGE SCALE GENOMIC DNA]</scope>
    <source>
        <strain evidence="10">JIC</strain>
    </source>
</reference>
<dbReference type="SUPFAM" id="SSF57850">
    <property type="entry name" value="RING/U-box"/>
    <property type="match status" value="1"/>
</dbReference>
<evidence type="ECO:0000256" key="7">
    <source>
        <dbReference type="ARBA" id="ARBA00022833"/>
    </source>
</evidence>
<evidence type="ECO:0000313" key="10">
    <source>
        <dbReference type="EMBL" id="KAK9678529.1"/>
    </source>
</evidence>
<dbReference type="GO" id="GO:0061630">
    <property type="term" value="F:ubiquitin protein ligase activity"/>
    <property type="evidence" value="ECO:0007669"/>
    <property type="project" value="UniProtKB-EC"/>
</dbReference>
<keyword evidence="7" id="KW-0862">Zinc</keyword>
<accession>A0AAW1HRF0</accession>
<dbReference type="PROSITE" id="PS50089">
    <property type="entry name" value="ZF_RING_2"/>
    <property type="match status" value="1"/>
</dbReference>
<organism evidence="10 11">
    <name type="scientific">Saponaria officinalis</name>
    <name type="common">Common soapwort</name>
    <name type="synonym">Lychnis saponaria</name>
    <dbReference type="NCBI Taxonomy" id="3572"/>
    <lineage>
        <taxon>Eukaryota</taxon>
        <taxon>Viridiplantae</taxon>
        <taxon>Streptophyta</taxon>
        <taxon>Embryophyta</taxon>
        <taxon>Tracheophyta</taxon>
        <taxon>Spermatophyta</taxon>
        <taxon>Magnoliopsida</taxon>
        <taxon>eudicotyledons</taxon>
        <taxon>Gunneridae</taxon>
        <taxon>Pentapetalae</taxon>
        <taxon>Caryophyllales</taxon>
        <taxon>Caryophyllaceae</taxon>
        <taxon>Caryophylleae</taxon>
        <taxon>Saponaria</taxon>
    </lineage>
</organism>
<gene>
    <name evidence="10" type="ORF">RND81_11G217400</name>
</gene>
<comment type="catalytic activity">
    <reaction evidence="1">
        <text>S-ubiquitinyl-[E2 ubiquitin-conjugating enzyme]-L-cysteine + [acceptor protein]-L-lysine = [E2 ubiquitin-conjugating enzyme]-L-cysteine + N(6)-ubiquitinyl-[acceptor protein]-L-lysine.</text>
        <dbReference type="EC" id="2.3.2.27"/>
    </reaction>
</comment>
<dbReference type="GO" id="GO:0008270">
    <property type="term" value="F:zinc ion binding"/>
    <property type="evidence" value="ECO:0007669"/>
    <property type="project" value="UniProtKB-KW"/>
</dbReference>
<evidence type="ECO:0000256" key="3">
    <source>
        <dbReference type="ARBA" id="ARBA00022679"/>
    </source>
</evidence>
<evidence type="ECO:0000313" key="11">
    <source>
        <dbReference type="Proteomes" id="UP001443914"/>
    </source>
</evidence>
<sequence length="411" mass="46524">MEHHTTPNAFGTNSYIFVDYNVSNGYDIAAQAGINVRELESFSYSSYTAMLLHESPVQTTPRDTINFNAPDLRDTLQNLENFYDDGQWLSLSPPQPSVGVLNNPMHVQLNQVPVESTGFNIEYINNDHLFIQPPDMRNMTGNAMLIDPMPINQVPGTLDIEYGGRMIRGTAVDLNRAVANFRPGSNISPLALLPFGSILHTLESSGLFVQRFITKGAHAIYDEDIPTIKSGEYLQIILIDGSIDIWERDRLLVQDREYLLSKFDFHYQVIQLLSSDDEDDESEEEEEDDDVIVIGDNVVVPVSNRRSIYDLAADIDNLSYEEIISLQDRIGYVNAGVANRRIERAIRKVHFLASESPSSSTSRPHCSICWDDYEDGQDMGILRCEHEFHFNCIEHWLRTKNSCPLCRNAAI</sequence>
<dbReference type="EMBL" id="JBDFQZ010000011">
    <property type="protein sequence ID" value="KAK9678529.1"/>
    <property type="molecule type" value="Genomic_DNA"/>
</dbReference>
<dbReference type="PANTHER" id="PTHR22937:SF163">
    <property type="entry name" value="RING-TYPE E3 UBIQUITIN TRANSFERASE"/>
    <property type="match status" value="1"/>
</dbReference>
<dbReference type="SMART" id="SM00184">
    <property type="entry name" value="RING"/>
    <property type="match status" value="1"/>
</dbReference>
<name>A0AAW1HRF0_SAPOF</name>
<dbReference type="CDD" id="cd16454">
    <property type="entry name" value="RING-H2_PA-TM-RING"/>
    <property type="match status" value="1"/>
</dbReference>
<feature type="domain" description="RING-type" evidence="9">
    <location>
        <begin position="366"/>
        <end position="407"/>
    </location>
</feature>
<keyword evidence="3" id="KW-0808">Transferase</keyword>
<dbReference type="Pfam" id="PF13639">
    <property type="entry name" value="zf-RING_2"/>
    <property type="match status" value="1"/>
</dbReference>
<dbReference type="InterPro" id="IPR001841">
    <property type="entry name" value="Znf_RING"/>
</dbReference>